<dbReference type="PROSITE" id="PS50294">
    <property type="entry name" value="WD_REPEATS_REGION"/>
    <property type="match status" value="2"/>
</dbReference>
<accession>A0A9N9RGG6</accession>
<feature type="domain" description="WDHD1/CFT4 second beta-propeller" evidence="7">
    <location>
        <begin position="380"/>
        <end position="600"/>
    </location>
</feature>
<feature type="repeat" description="WD" evidence="5">
    <location>
        <begin position="132"/>
        <end position="173"/>
    </location>
</feature>
<keyword evidence="3" id="KW-0677">Repeat</keyword>
<dbReference type="GO" id="GO:0006281">
    <property type="term" value="P:DNA repair"/>
    <property type="evidence" value="ECO:0007669"/>
    <property type="project" value="TreeGrafter"/>
</dbReference>
<dbReference type="Pfam" id="PF24817">
    <property type="entry name" value="WD40_WDHD1_1st"/>
    <property type="match status" value="1"/>
</dbReference>
<evidence type="ECO:0000313" key="10">
    <source>
        <dbReference type="EMBL" id="CAG9796474.1"/>
    </source>
</evidence>
<reference evidence="10" key="2">
    <citation type="submission" date="2022-10" db="EMBL/GenBank/DDBJ databases">
        <authorList>
            <consortium name="ENA_rothamsted_submissions"/>
            <consortium name="culmorum"/>
            <person name="King R."/>
        </authorList>
    </citation>
    <scope>NUCLEOTIDE SEQUENCE</scope>
</reference>
<dbReference type="PROSITE" id="PS50082">
    <property type="entry name" value="WD_REPEATS_2"/>
    <property type="match status" value="2"/>
</dbReference>
<dbReference type="InterPro" id="IPR015943">
    <property type="entry name" value="WD40/YVTN_repeat-like_dom_sf"/>
</dbReference>
<dbReference type="EMBL" id="OU893340">
    <property type="protein sequence ID" value="CAG9796474.1"/>
    <property type="molecule type" value="Genomic_DNA"/>
</dbReference>
<evidence type="ECO:0000256" key="3">
    <source>
        <dbReference type="ARBA" id="ARBA00022737"/>
    </source>
</evidence>
<evidence type="ECO:0000256" key="2">
    <source>
        <dbReference type="ARBA" id="ARBA00022574"/>
    </source>
</evidence>
<evidence type="ECO:0000259" key="7">
    <source>
        <dbReference type="Pfam" id="PF12341"/>
    </source>
</evidence>
<dbReference type="InterPro" id="IPR022100">
    <property type="entry name" value="WDHD1/CFT4_beta-prop_2nd"/>
</dbReference>
<feature type="domain" description="WDHD1/CFT4 second beta-propeller" evidence="7">
    <location>
        <begin position="655"/>
        <end position="759"/>
    </location>
</feature>
<dbReference type="PANTHER" id="PTHR19932:SF10">
    <property type="entry name" value="WD REPEAT AND HMG-BOX DNA-BINDING PROTEIN 1"/>
    <property type="match status" value="1"/>
</dbReference>
<dbReference type="PANTHER" id="PTHR19932">
    <property type="entry name" value="WD REPEAT AND HMG-BOX DNA BINDING PROTEIN"/>
    <property type="match status" value="1"/>
</dbReference>
<evidence type="ECO:0000259" key="8">
    <source>
        <dbReference type="Pfam" id="PF20946"/>
    </source>
</evidence>
<feature type="domain" description="WDHD1/CFT4 helical bundle" evidence="8">
    <location>
        <begin position="784"/>
        <end position="845"/>
    </location>
</feature>
<organism evidence="10 11">
    <name type="scientific">Diatraea saccharalis</name>
    <name type="common">sugarcane borer</name>
    <dbReference type="NCBI Taxonomy" id="40085"/>
    <lineage>
        <taxon>Eukaryota</taxon>
        <taxon>Metazoa</taxon>
        <taxon>Ecdysozoa</taxon>
        <taxon>Arthropoda</taxon>
        <taxon>Hexapoda</taxon>
        <taxon>Insecta</taxon>
        <taxon>Pterygota</taxon>
        <taxon>Neoptera</taxon>
        <taxon>Endopterygota</taxon>
        <taxon>Lepidoptera</taxon>
        <taxon>Glossata</taxon>
        <taxon>Ditrysia</taxon>
        <taxon>Pyraloidea</taxon>
        <taxon>Crambidae</taxon>
        <taxon>Crambinae</taxon>
        <taxon>Diatraea</taxon>
    </lineage>
</organism>
<feature type="domain" description="WDHD1 first WD40" evidence="9">
    <location>
        <begin position="9"/>
        <end position="299"/>
    </location>
</feature>
<dbReference type="GO" id="GO:0006261">
    <property type="term" value="P:DNA-templated DNA replication"/>
    <property type="evidence" value="ECO:0007669"/>
    <property type="project" value="TreeGrafter"/>
</dbReference>
<feature type="compositionally biased region" description="Polar residues" evidence="6">
    <location>
        <begin position="1016"/>
        <end position="1026"/>
    </location>
</feature>
<protein>
    <recommendedName>
        <fullName evidence="12">WD repeat and HMG-box DNA-binding protein 1</fullName>
    </recommendedName>
</protein>
<proteinExistence type="predicted"/>
<dbReference type="InterPro" id="IPR057646">
    <property type="entry name" value="WD40_WDHD1_1st"/>
</dbReference>
<comment type="subcellular location">
    <subcellularLocation>
        <location evidence="1">Nucleus</location>
    </subcellularLocation>
</comment>
<dbReference type="SMART" id="SM00320">
    <property type="entry name" value="WD40"/>
    <property type="match status" value="4"/>
</dbReference>
<dbReference type="Gene3D" id="2.130.10.10">
    <property type="entry name" value="YVTN repeat-like/Quinoprotein amine dehydrogenase"/>
    <property type="match status" value="2"/>
</dbReference>
<dbReference type="GO" id="GO:0000278">
    <property type="term" value="P:mitotic cell cycle"/>
    <property type="evidence" value="ECO:0007669"/>
    <property type="project" value="TreeGrafter"/>
</dbReference>
<dbReference type="InterPro" id="IPR019775">
    <property type="entry name" value="WD40_repeat_CS"/>
</dbReference>
<dbReference type="Pfam" id="PF12341">
    <property type="entry name" value="Mcl1_mid"/>
    <property type="match status" value="2"/>
</dbReference>
<evidence type="ECO:0000256" key="1">
    <source>
        <dbReference type="ARBA" id="ARBA00004123"/>
    </source>
</evidence>
<evidence type="ECO:0000256" key="5">
    <source>
        <dbReference type="PROSITE-ProRule" id="PRU00221"/>
    </source>
</evidence>
<dbReference type="OrthoDB" id="427368at2759"/>
<dbReference type="AlphaFoldDB" id="A0A9N9RGG6"/>
<evidence type="ECO:0000259" key="9">
    <source>
        <dbReference type="Pfam" id="PF24817"/>
    </source>
</evidence>
<reference evidence="10" key="1">
    <citation type="submission" date="2021-12" db="EMBL/GenBank/DDBJ databases">
        <authorList>
            <person name="King R."/>
        </authorList>
    </citation>
    <scope>NUCLEOTIDE SEQUENCE</scope>
</reference>
<dbReference type="GO" id="GO:0003682">
    <property type="term" value="F:chromatin binding"/>
    <property type="evidence" value="ECO:0007669"/>
    <property type="project" value="TreeGrafter"/>
</dbReference>
<sequence length="1035" mass="114213">MKIESKPLRYAHAEGHTDVCYSDDGQHLITCGNDGDVRIWVDIEDDDPNSHCVGESALAVCYKDKRLYVATDNHAVQAYTFPSFDKDGIVTRFTAPVTQIKSTNNIEALGCSSENMEARICSVEGGAPLFIIEGHKGPVLSTAICPHMKYATTASGDGILRIWDIDTQKIVKEITCVPKINTFYSAKVLCRMDFEPSQGKHLAYPNNREIVLLDCETWGQRMTFTHNSIKCAISQCLFSPCGQYLAGSTVAGQIAVWEVQTGNCFGIIEHPTSHNISSMAWNPKGNGVLAYCDVAGQLGSIINCYGKDSTLQNDIEMVERVDDDDLVDNLIQNNDSDDDDNAISLERIKNETLGNVDDDEYRAPSRLTAPVPVTTPPQPPFQPSATPAHLEHRYMCWNDIGIVRCHTLENGESSIDVEFHDTNVHHGINLNNYLNHTMASLSSTVLALACETPSKLVCISLVGSSKEWSVSMSDMEEILCIAAASGLVACATNARLLRLYTAMGTQRQVISLAGPVVSLAAYNTTVLAVYHSNEPGVTDQHLAMDIIALNELRHFYGAICSRHEILLRTGVGASGATYQVWSGLRRSTTPARKDKAEILSKLCQSTQCDILCVQETHRDGNQSRPYIHGLTLIAEIPESVNDRSQNLGHNKQCGRQVRSKTVPVPLGTGSKLAWIGTTDAGSPCTYDSTGILRLYDVASGVWMPICDTNTHSKGASDTWFIVSISEPSQTVRAILCRGTTFPVTVPKPIVAELPIQIPLCELDSEKSQYEEQLVRWAHTAADVDVKAARETALKLFALACRSEIEQRALELMELLKDERLLPLAAKYASRLGRMHLAEKLTDLADTWERDADTHNIAQNTHFQELDTQETYDVTNSEELNASIIIPQKSKEKKVENVIPIKPVPIKSSPGGKRNPFRMQHEAVKNVQSPLSLTERTLVEVHSNGDHAENEDPLKPHDGETFVDWFSRNKQILEQQNPEMTPSELTRQGVRMFKVVQSKGTDSNKRKLEDVNGPDTPVTSAPKQSKLSAFAFQKKS</sequence>
<keyword evidence="4" id="KW-0539">Nucleus</keyword>
<dbReference type="InterPro" id="IPR036322">
    <property type="entry name" value="WD40_repeat_dom_sf"/>
</dbReference>
<keyword evidence="11" id="KW-1185">Reference proteome</keyword>
<evidence type="ECO:0008006" key="12">
    <source>
        <dbReference type="Google" id="ProtNLM"/>
    </source>
</evidence>
<dbReference type="PROSITE" id="PS00678">
    <property type="entry name" value="WD_REPEATS_1"/>
    <property type="match status" value="1"/>
</dbReference>
<dbReference type="SUPFAM" id="SSF50978">
    <property type="entry name" value="WD40 repeat-like"/>
    <property type="match status" value="1"/>
</dbReference>
<name>A0A9N9RGG6_9NEOP</name>
<dbReference type="InterPro" id="IPR048591">
    <property type="entry name" value="WDHD1/CFT4_hel"/>
</dbReference>
<evidence type="ECO:0000256" key="4">
    <source>
        <dbReference type="ARBA" id="ARBA00023242"/>
    </source>
</evidence>
<feature type="region of interest" description="Disordered" evidence="6">
    <location>
        <begin position="995"/>
        <end position="1035"/>
    </location>
</feature>
<dbReference type="Proteomes" id="UP001153714">
    <property type="component" value="Chromosome 9"/>
</dbReference>
<feature type="repeat" description="WD" evidence="5">
    <location>
        <begin position="9"/>
        <end position="40"/>
    </location>
</feature>
<gene>
    <name evidence="10" type="ORF">DIATSA_LOCUS13667</name>
</gene>
<evidence type="ECO:0000256" key="6">
    <source>
        <dbReference type="SAM" id="MobiDB-lite"/>
    </source>
</evidence>
<evidence type="ECO:0000313" key="11">
    <source>
        <dbReference type="Proteomes" id="UP001153714"/>
    </source>
</evidence>
<keyword evidence="2 5" id="KW-0853">WD repeat</keyword>
<dbReference type="InterPro" id="IPR001680">
    <property type="entry name" value="WD40_rpt"/>
</dbReference>
<dbReference type="GO" id="GO:0043596">
    <property type="term" value="C:nuclear replication fork"/>
    <property type="evidence" value="ECO:0007669"/>
    <property type="project" value="TreeGrafter"/>
</dbReference>
<dbReference type="Pfam" id="PF20946">
    <property type="entry name" value="Ctf4_C"/>
    <property type="match status" value="1"/>
</dbReference>